<evidence type="ECO:0000313" key="12">
    <source>
        <dbReference type="EMBL" id="CAF2874374.1"/>
    </source>
</evidence>
<dbReference type="PROSITE" id="PS50950">
    <property type="entry name" value="ZF_THAP"/>
    <property type="match status" value="1"/>
</dbReference>
<dbReference type="Gene3D" id="6.20.210.20">
    <property type="entry name" value="THAP domain"/>
    <property type="match status" value="1"/>
</dbReference>
<evidence type="ECO:0000256" key="3">
    <source>
        <dbReference type="ARBA" id="ARBA00022723"/>
    </source>
</evidence>
<dbReference type="Pfam" id="PF05485">
    <property type="entry name" value="THAP"/>
    <property type="match status" value="1"/>
</dbReference>
<evidence type="ECO:0000256" key="6">
    <source>
        <dbReference type="ARBA" id="ARBA00023015"/>
    </source>
</evidence>
<comment type="subcellular location">
    <subcellularLocation>
        <location evidence="1">Nucleus</location>
        <location evidence="1">Nucleoplasm</location>
    </subcellularLocation>
</comment>
<dbReference type="AlphaFoldDB" id="A0A7R8H545"/>
<dbReference type="EMBL" id="HG994581">
    <property type="protein sequence ID" value="CAF2874374.1"/>
    <property type="molecule type" value="Genomic_DNA"/>
</dbReference>
<keyword evidence="8" id="KW-0238">DNA-binding</keyword>
<comment type="similarity">
    <text evidence="2">Belongs to the THAP1 family.</text>
</comment>
<evidence type="ECO:0000313" key="13">
    <source>
        <dbReference type="Proteomes" id="UP000675881"/>
    </source>
</evidence>
<evidence type="ECO:0000256" key="4">
    <source>
        <dbReference type="ARBA" id="ARBA00022771"/>
    </source>
</evidence>
<reference evidence="12" key="1">
    <citation type="submission" date="2021-02" db="EMBL/GenBank/DDBJ databases">
        <authorList>
            <person name="Bekaert M."/>
        </authorList>
    </citation>
    <scope>NUCLEOTIDE SEQUENCE</scope>
    <source>
        <strain evidence="12">IoA-00</strain>
    </source>
</reference>
<dbReference type="GO" id="GO:0005654">
    <property type="term" value="C:nucleoplasm"/>
    <property type="evidence" value="ECO:0007669"/>
    <property type="project" value="UniProtKB-SubCell"/>
</dbReference>
<keyword evidence="5" id="KW-0862">Zinc</keyword>
<dbReference type="Proteomes" id="UP000675881">
    <property type="component" value="Chromosome 2"/>
</dbReference>
<dbReference type="PANTHER" id="PTHR46600">
    <property type="entry name" value="THAP DOMAIN-CONTAINING"/>
    <property type="match status" value="1"/>
</dbReference>
<dbReference type="InterPro" id="IPR006612">
    <property type="entry name" value="THAP_Znf"/>
</dbReference>
<name>A0A7R8H545_LEPSM</name>
<keyword evidence="11" id="KW-0131">Cell cycle</keyword>
<gene>
    <name evidence="12" type="ORF">LSAA_6293</name>
</gene>
<dbReference type="SMART" id="SM00692">
    <property type="entry name" value="DM3"/>
    <property type="match status" value="1"/>
</dbReference>
<dbReference type="GO" id="GO:0008270">
    <property type="term" value="F:zinc ion binding"/>
    <property type="evidence" value="ECO:0007669"/>
    <property type="project" value="UniProtKB-KW"/>
</dbReference>
<organism evidence="12 13">
    <name type="scientific">Lepeophtheirus salmonis</name>
    <name type="common">Salmon louse</name>
    <name type="synonym">Caligus salmonis</name>
    <dbReference type="NCBI Taxonomy" id="72036"/>
    <lineage>
        <taxon>Eukaryota</taxon>
        <taxon>Metazoa</taxon>
        <taxon>Ecdysozoa</taxon>
        <taxon>Arthropoda</taxon>
        <taxon>Crustacea</taxon>
        <taxon>Multicrustacea</taxon>
        <taxon>Hexanauplia</taxon>
        <taxon>Copepoda</taxon>
        <taxon>Siphonostomatoida</taxon>
        <taxon>Caligidae</taxon>
        <taxon>Lepeophtheirus</taxon>
    </lineage>
</organism>
<evidence type="ECO:0000256" key="2">
    <source>
        <dbReference type="ARBA" id="ARBA00006177"/>
    </source>
</evidence>
<dbReference type="SUPFAM" id="SSF57716">
    <property type="entry name" value="Glucocorticoid receptor-like (DNA-binding domain)"/>
    <property type="match status" value="1"/>
</dbReference>
<dbReference type="GO" id="GO:0043565">
    <property type="term" value="F:sequence-specific DNA binding"/>
    <property type="evidence" value="ECO:0007669"/>
    <property type="project" value="InterPro"/>
</dbReference>
<evidence type="ECO:0000256" key="5">
    <source>
        <dbReference type="ARBA" id="ARBA00022833"/>
    </source>
</evidence>
<keyword evidence="3" id="KW-0479">Metal-binding</keyword>
<protein>
    <submittedName>
        <fullName evidence="12">(salmon louse) hypothetical protein</fullName>
    </submittedName>
</protein>
<evidence type="ECO:0000256" key="10">
    <source>
        <dbReference type="ARBA" id="ARBA00023242"/>
    </source>
</evidence>
<dbReference type="InterPro" id="IPR026516">
    <property type="entry name" value="THAP1/10"/>
</dbReference>
<keyword evidence="9" id="KW-0804">Transcription</keyword>
<accession>A0A7R8H545</accession>
<proteinExistence type="inferred from homology"/>
<evidence type="ECO:0000256" key="8">
    <source>
        <dbReference type="ARBA" id="ARBA00023125"/>
    </source>
</evidence>
<evidence type="ECO:0000256" key="1">
    <source>
        <dbReference type="ARBA" id="ARBA00004642"/>
    </source>
</evidence>
<evidence type="ECO:0000256" key="11">
    <source>
        <dbReference type="ARBA" id="ARBA00023306"/>
    </source>
</evidence>
<keyword evidence="7" id="KW-0175">Coiled coil</keyword>
<evidence type="ECO:0000256" key="9">
    <source>
        <dbReference type="ARBA" id="ARBA00023163"/>
    </source>
</evidence>
<keyword evidence="4" id="KW-0863">Zinc-finger</keyword>
<dbReference type="InterPro" id="IPR038441">
    <property type="entry name" value="THAP_Znf_sf"/>
</dbReference>
<keyword evidence="13" id="KW-1185">Reference proteome</keyword>
<keyword evidence="6" id="KW-0805">Transcription regulation</keyword>
<sequence length="126" mass="14815">MSGILSGYIGLRSSQNGPNSCISKPKLSFHLFPKNDDLRKKWIRVIRREVFVLTKHSRVCSRHFHDSWYQLEKNDKNVTRLKNNTNTSKGMRLTKLNPNTVPRYFLVFQLCCKSYLKRKDKWDGGP</sequence>
<keyword evidence="10" id="KW-0539">Nucleus</keyword>
<evidence type="ECO:0000256" key="7">
    <source>
        <dbReference type="ARBA" id="ARBA00023054"/>
    </source>
</evidence>
<dbReference type="PANTHER" id="PTHR46600:SF1">
    <property type="entry name" value="THAP DOMAIN-CONTAINING PROTEIN 1"/>
    <property type="match status" value="1"/>
</dbReference>